<gene>
    <name evidence="2" type="ORF">QYF61_007307</name>
</gene>
<proteinExistence type="predicted"/>
<protein>
    <submittedName>
        <fullName evidence="2">Uncharacterized protein</fullName>
    </submittedName>
</protein>
<evidence type="ECO:0000256" key="1">
    <source>
        <dbReference type="SAM" id="MobiDB-lite"/>
    </source>
</evidence>
<dbReference type="AlphaFoldDB" id="A0AAN7N1U4"/>
<dbReference type="EMBL" id="JAUNZN010000007">
    <property type="protein sequence ID" value="KAK4818159.1"/>
    <property type="molecule type" value="Genomic_DNA"/>
</dbReference>
<reference evidence="2 3" key="1">
    <citation type="journal article" date="2023" name="J. Hered.">
        <title>Chromosome-level genome of the wood stork (Mycteria americana) provides insight into avian chromosome evolution.</title>
        <authorList>
            <person name="Flamio R. Jr."/>
            <person name="Ramstad K.M."/>
        </authorList>
    </citation>
    <scope>NUCLEOTIDE SEQUENCE [LARGE SCALE GENOMIC DNA]</scope>
    <source>
        <strain evidence="2">JAX WOST 10</strain>
    </source>
</reference>
<organism evidence="2 3">
    <name type="scientific">Mycteria americana</name>
    <name type="common">Wood stork</name>
    <dbReference type="NCBI Taxonomy" id="33587"/>
    <lineage>
        <taxon>Eukaryota</taxon>
        <taxon>Metazoa</taxon>
        <taxon>Chordata</taxon>
        <taxon>Craniata</taxon>
        <taxon>Vertebrata</taxon>
        <taxon>Euteleostomi</taxon>
        <taxon>Archelosauria</taxon>
        <taxon>Archosauria</taxon>
        <taxon>Dinosauria</taxon>
        <taxon>Saurischia</taxon>
        <taxon>Theropoda</taxon>
        <taxon>Coelurosauria</taxon>
        <taxon>Aves</taxon>
        <taxon>Neognathae</taxon>
        <taxon>Neoaves</taxon>
        <taxon>Aequornithes</taxon>
        <taxon>Ciconiiformes</taxon>
        <taxon>Ciconiidae</taxon>
        <taxon>Mycteria</taxon>
    </lineage>
</organism>
<evidence type="ECO:0000313" key="2">
    <source>
        <dbReference type="EMBL" id="KAK4818159.1"/>
    </source>
</evidence>
<sequence length="234" mass="26583">MDSRLDRSQQQTLGAMEVNHIRGCISKIKGSGLRGMIVLYDQHARRLIWNTESGFQVTSPHPCQKRQTGKSPESDHHDGYKIQREAERGRLVSLAEGKATGSWEQHNLIEVFHCLKMMGQSAPPEFVDDTRLGGVVNMPDGHGPQQAGEMEKQEPQEIQIKGNVKSYTWEGITTCTTKKANSTLGCVRKNIASRSRKTHPECCVQFWASSPRDTWTYWSEYSRRPQRLLTVWSI</sequence>
<feature type="region of interest" description="Disordered" evidence="1">
    <location>
        <begin position="55"/>
        <end position="79"/>
    </location>
</feature>
<evidence type="ECO:0000313" key="3">
    <source>
        <dbReference type="Proteomes" id="UP001333110"/>
    </source>
</evidence>
<accession>A0AAN7N1U4</accession>
<comment type="caution">
    <text evidence="2">The sequence shown here is derived from an EMBL/GenBank/DDBJ whole genome shotgun (WGS) entry which is preliminary data.</text>
</comment>
<keyword evidence="3" id="KW-1185">Reference proteome</keyword>
<dbReference type="Proteomes" id="UP001333110">
    <property type="component" value="Unassembled WGS sequence"/>
</dbReference>
<name>A0AAN7N1U4_MYCAM</name>